<dbReference type="PROSITE" id="PS50909">
    <property type="entry name" value="GAT"/>
    <property type="match status" value="1"/>
</dbReference>
<dbReference type="SMART" id="SM00288">
    <property type="entry name" value="VHS"/>
    <property type="match status" value="1"/>
</dbReference>
<keyword evidence="2 4" id="KW-0813">Transport</keyword>
<dbReference type="FunFam" id="1.20.58.160:FF:000001">
    <property type="entry name" value="TOM1-like protein 2 isoform X1"/>
    <property type="match status" value="1"/>
</dbReference>
<proteinExistence type="inferred from homology"/>
<evidence type="ECO:0000256" key="4">
    <source>
        <dbReference type="PIRNR" id="PIRNR036948"/>
    </source>
</evidence>
<dbReference type="AlphaFoldDB" id="A0A8B9V3W1"/>
<protein>
    <submittedName>
        <fullName evidence="7">Target of myb1 membrane trafficking protein</fullName>
    </submittedName>
</protein>
<evidence type="ECO:0000256" key="1">
    <source>
        <dbReference type="ARBA" id="ARBA00007708"/>
    </source>
</evidence>
<dbReference type="PIRSF" id="PIRSF036948">
    <property type="entry name" value="TOM1"/>
    <property type="match status" value="1"/>
</dbReference>
<dbReference type="SUPFAM" id="SSF89009">
    <property type="entry name" value="GAT-like domain"/>
    <property type="match status" value="1"/>
</dbReference>
<comment type="similarity">
    <text evidence="1 4">Belongs to the TOM1 family.</text>
</comment>
<evidence type="ECO:0000259" key="6">
    <source>
        <dbReference type="PROSITE" id="PS50909"/>
    </source>
</evidence>
<dbReference type="Pfam" id="PF03127">
    <property type="entry name" value="GAT"/>
    <property type="match status" value="1"/>
</dbReference>
<dbReference type="GO" id="GO:0007165">
    <property type="term" value="P:signal transduction"/>
    <property type="evidence" value="ECO:0007669"/>
    <property type="project" value="TreeGrafter"/>
</dbReference>
<dbReference type="GO" id="GO:0015031">
    <property type="term" value="P:protein transport"/>
    <property type="evidence" value="ECO:0007669"/>
    <property type="project" value="UniProtKB-UniRule"/>
</dbReference>
<dbReference type="GO" id="GO:0035091">
    <property type="term" value="F:phosphatidylinositol binding"/>
    <property type="evidence" value="ECO:0007669"/>
    <property type="project" value="InterPro"/>
</dbReference>
<dbReference type="InterPro" id="IPR002014">
    <property type="entry name" value="VHS_dom"/>
</dbReference>
<evidence type="ECO:0000256" key="3">
    <source>
        <dbReference type="ARBA" id="ARBA00022927"/>
    </source>
</evidence>
<sequence length="427" mass="47292">MDFLLGNPFSSPVGQRIERATDGSLRNEDWALNMEICDIINETEEGPKDAFRAIKKRIVGNKNFHEVMLALTVLETCVKNCGHRFHVLVASQDFVESVLVRTILPKNNPPAIVHDKVLTLIQSWADAFRSSPDLTGVVAVYEDLRRKGLEFPMTDLDMLSPIHTPRRTVYSSNSQSGQNSPVVNSPQQIESILHPVTLPAGRETSSEAPITPTPEQVGKLRSELEVVNGNVKVMSEMLTELVPSQAENSDLELLQELNRTCRAMQQRVLELIPRVLHEQLTEELLLINDNLNNVFLRHERYPSPFSALVFHKSFTNNLSSQLAGMNLGSSSVSAGLQSLNTSGKLEEEFDMFAMTRGSSLAEQRREVKYEDPQASKGLAGALDARQQNTGAVSGHRAFSTSLGVVVSSLLTSAINVQSVWKKIKHLT</sequence>
<dbReference type="Ensembl" id="ENSAZOT00000017263.1">
    <property type="protein sequence ID" value="ENSAZOP00000016052.1"/>
    <property type="gene ID" value="ENSAZOG00000010470.1"/>
</dbReference>
<evidence type="ECO:0000259" key="5">
    <source>
        <dbReference type="PROSITE" id="PS50179"/>
    </source>
</evidence>
<evidence type="ECO:0000256" key="2">
    <source>
        <dbReference type="ARBA" id="ARBA00022448"/>
    </source>
</evidence>
<name>A0A8B9V3W1_9AVES</name>
<dbReference type="FunFam" id="1.25.40.90:FF:000003">
    <property type="entry name" value="TOM1-like protein 2 isoform X1"/>
    <property type="match status" value="1"/>
</dbReference>
<dbReference type="InterPro" id="IPR004152">
    <property type="entry name" value="GAT_dom"/>
</dbReference>
<evidence type="ECO:0000313" key="8">
    <source>
        <dbReference type="Proteomes" id="UP000694549"/>
    </source>
</evidence>
<organism evidence="7 8">
    <name type="scientific">Anas zonorhyncha</name>
    <name type="common">Eastern spot-billed duck</name>
    <dbReference type="NCBI Taxonomy" id="75864"/>
    <lineage>
        <taxon>Eukaryota</taxon>
        <taxon>Metazoa</taxon>
        <taxon>Chordata</taxon>
        <taxon>Craniata</taxon>
        <taxon>Vertebrata</taxon>
        <taxon>Euteleostomi</taxon>
        <taxon>Archelosauria</taxon>
        <taxon>Archosauria</taxon>
        <taxon>Dinosauria</taxon>
        <taxon>Saurischia</taxon>
        <taxon>Theropoda</taxon>
        <taxon>Coelurosauria</taxon>
        <taxon>Aves</taxon>
        <taxon>Neognathae</taxon>
        <taxon>Galloanserae</taxon>
        <taxon>Anseriformes</taxon>
        <taxon>Anatidae</taxon>
        <taxon>Anatinae</taxon>
        <taxon>Anas</taxon>
    </lineage>
</organism>
<accession>A0A8B9V3W1</accession>
<dbReference type="Gene3D" id="1.25.40.90">
    <property type="match status" value="1"/>
</dbReference>
<reference evidence="7" key="2">
    <citation type="submission" date="2025-09" db="UniProtKB">
        <authorList>
            <consortium name="Ensembl"/>
        </authorList>
    </citation>
    <scope>IDENTIFICATION</scope>
</reference>
<dbReference type="GO" id="GO:0016020">
    <property type="term" value="C:membrane"/>
    <property type="evidence" value="ECO:0007669"/>
    <property type="project" value="TreeGrafter"/>
</dbReference>
<keyword evidence="8" id="KW-1185">Reference proteome</keyword>
<dbReference type="PROSITE" id="PS50179">
    <property type="entry name" value="VHS"/>
    <property type="match status" value="1"/>
</dbReference>
<dbReference type="Proteomes" id="UP000694549">
    <property type="component" value="Unplaced"/>
</dbReference>
<dbReference type="CDD" id="cd16995">
    <property type="entry name" value="VHS_Tom1"/>
    <property type="match status" value="1"/>
</dbReference>
<dbReference type="GO" id="GO:0005768">
    <property type="term" value="C:endosome"/>
    <property type="evidence" value="ECO:0007669"/>
    <property type="project" value="TreeGrafter"/>
</dbReference>
<dbReference type="Gene3D" id="1.20.58.160">
    <property type="match status" value="1"/>
</dbReference>
<dbReference type="SUPFAM" id="SSF48464">
    <property type="entry name" value="ENTH/VHS domain"/>
    <property type="match status" value="1"/>
</dbReference>
<feature type="domain" description="GAT" evidence="6">
    <location>
        <begin position="215"/>
        <end position="303"/>
    </location>
</feature>
<reference evidence="7" key="1">
    <citation type="submission" date="2025-08" db="UniProtKB">
        <authorList>
            <consortium name="Ensembl"/>
        </authorList>
    </citation>
    <scope>IDENTIFICATION</scope>
</reference>
<dbReference type="InterPro" id="IPR014645">
    <property type="entry name" value="TOM1"/>
</dbReference>
<dbReference type="InterPro" id="IPR038425">
    <property type="entry name" value="GAT_sf"/>
</dbReference>
<dbReference type="GO" id="GO:0030276">
    <property type="term" value="F:clathrin binding"/>
    <property type="evidence" value="ECO:0007669"/>
    <property type="project" value="TreeGrafter"/>
</dbReference>
<dbReference type="Pfam" id="PF00790">
    <property type="entry name" value="VHS"/>
    <property type="match status" value="1"/>
</dbReference>
<feature type="domain" description="VHS" evidence="5">
    <location>
        <begin position="20"/>
        <end position="152"/>
    </location>
</feature>
<keyword evidence="3 4" id="KW-0653">Protein transport</keyword>
<dbReference type="GO" id="GO:0043130">
    <property type="term" value="F:ubiquitin binding"/>
    <property type="evidence" value="ECO:0007669"/>
    <property type="project" value="InterPro"/>
</dbReference>
<dbReference type="PANTHER" id="PTHR13856">
    <property type="entry name" value="VHS DOMAIN CONTAINING PROTEIN FAMILY"/>
    <property type="match status" value="1"/>
</dbReference>
<dbReference type="PANTHER" id="PTHR13856:SF32">
    <property type="entry name" value="TARGET OF MYB1 MEMBRANE TRAFFICKING PROTEIN"/>
    <property type="match status" value="1"/>
</dbReference>
<dbReference type="InterPro" id="IPR008942">
    <property type="entry name" value="ENTH_VHS"/>
</dbReference>
<evidence type="ECO:0000313" key="7">
    <source>
        <dbReference type="Ensembl" id="ENSAZOP00000016052.1"/>
    </source>
</evidence>